<dbReference type="Proteomes" id="UP000193719">
    <property type="component" value="Unassembled WGS sequence"/>
</dbReference>
<feature type="compositionally biased region" description="Low complexity" evidence="1">
    <location>
        <begin position="36"/>
        <end position="45"/>
    </location>
</feature>
<evidence type="ECO:0000256" key="1">
    <source>
        <dbReference type="SAM" id="MobiDB-lite"/>
    </source>
</evidence>
<feature type="region of interest" description="Disordered" evidence="1">
    <location>
        <begin position="222"/>
        <end position="247"/>
    </location>
</feature>
<dbReference type="OrthoDB" id="5580898at2759"/>
<evidence type="ECO:0000313" key="2">
    <source>
        <dbReference type="EMBL" id="ORX54852.1"/>
    </source>
</evidence>
<feature type="compositionally biased region" description="Basic residues" evidence="1">
    <location>
        <begin position="8"/>
        <end position="19"/>
    </location>
</feature>
<dbReference type="EMBL" id="MCFH01000010">
    <property type="protein sequence ID" value="ORX54852.1"/>
    <property type="molecule type" value="Genomic_DNA"/>
</dbReference>
<sequence length="361" mass="42378">MRPDPYKQKKSRRYQLTHKNKLENKDKQNVKEKAINNNDTDNNSNKIEKPKPRFNKKANKSFIDEETGKSYGRRKIVDNSYRYNEPTYEEQLEAEADIDVAVEDALSLINAQDNNVNYDPSSYFHFKKENWLKDEKFTNEEKIQEIFKLDFNKLNDSLNKISIWDKIKTNKEFIIDENIDVGFINESKKVNKILPTYNYIHNDSISLNNNFNFDISTESVSDNKKKTNEIDTHEIKANNNIDNKDYNKSTIEITQNQSNKDEDKNKNKNNIDFDIDELLDISRPVRATKENELEDELNMLLSLESDKSKNNTKINNDNINFSNNNFNDLINTPSTTNSKIDNSNNNQNMDNLQDWLDDLLS</sequence>
<protein>
    <submittedName>
        <fullName evidence="2">Uncharacterized protein</fullName>
    </submittedName>
</protein>
<reference evidence="2 3" key="1">
    <citation type="submission" date="2016-08" db="EMBL/GenBank/DDBJ databases">
        <title>Genomes of anaerobic fungi encode conserved fungal cellulosomes for biomass hydrolysis.</title>
        <authorList>
            <consortium name="DOE Joint Genome Institute"/>
            <person name="Haitjema C.H."/>
            <person name="Gilmore S.P."/>
            <person name="Henske J.K."/>
            <person name="Solomon K.V."/>
            <person name="De Groot R."/>
            <person name="Kuo A."/>
            <person name="Mondo S.J."/>
            <person name="Salamov A.A."/>
            <person name="Labutti K."/>
            <person name="Zhao Z."/>
            <person name="Chiniquy J."/>
            <person name="Barry K."/>
            <person name="Brewer H.M."/>
            <person name="Purvine S.O."/>
            <person name="Wright A.T."/>
            <person name="Boxma B."/>
            <person name="Van Alen T."/>
            <person name="Hackstein J.H."/>
            <person name="Baker S.E."/>
            <person name="Grigoriev I.V."/>
            <person name="O'Malley M.A."/>
        </authorList>
    </citation>
    <scope>NUCLEOTIDE SEQUENCE [LARGE SCALE GENOMIC DNA]</scope>
    <source>
        <strain evidence="3">finn</strain>
    </source>
</reference>
<keyword evidence="3" id="KW-1185">Reference proteome</keyword>
<feature type="region of interest" description="Disordered" evidence="1">
    <location>
        <begin position="1"/>
        <end position="58"/>
    </location>
</feature>
<dbReference type="AlphaFoldDB" id="A0A1Y1VGF9"/>
<evidence type="ECO:0000313" key="3">
    <source>
        <dbReference type="Proteomes" id="UP000193719"/>
    </source>
</evidence>
<gene>
    <name evidence="2" type="ORF">BCR36DRAFT_348001</name>
</gene>
<accession>A0A1Y1VGF9</accession>
<comment type="caution">
    <text evidence="2">The sequence shown here is derived from an EMBL/GenBank/DDBJ whole genome shotgun (WGS) entry which is preliminary data.</text>
</comment>
<name>A0A1Y1VGF9_9FUNG</name>
<feature type="compositionally biased region" description="Basic and acidic residues" evidence="1">
    <location>
        <begin position="20"/>
        <end position="34"/>
    </location>
</feature>
<reference evidence="2 3" key="2">
    <citation type="submission" date="2016-08" db="EMBL/GenBank/DDBJ databases">
        <title>Pervasive Adenine N6-methylation of Active Genes in Fungi.</title>
        <authorList>
            <consortium name="DOE Joint Genome Institute"/>
            <person name="Mondo S.J."/>
            <person name="Dannebaum R.O."/>
            <person name="Kuo R.C."/>
            <person name="Labutti K."/>
            <person name="Haridas S."/>
            <person name="Kuo A."/>
            <person name="Salamov A."/>
            <person name="Ahrendt S.R."/>
            <person name="Lipzen A."/>
            <person name="Sullivan W."/>
            <person name="Andreopoulos W.B."/>
            <person name="Clum A."/>
            <person name="Lindquist E."/>
            <person name="Daum C."/>
            <person name="Ramamoorthy G.K."/>
            <person name="Gryganskyi A."/>
            <person name="Culley D."/>
            <person name="Magnuson J.K."/>
            <person name="James T.Y."/>
            <person name="O'Malley M.A."/>
            <person name="Stajich J.E."/>
            <person name="Spatafora J.W."/>
            <person name="Visel A."/>
            <person name="Grigoriev I.V."/>
        </authorList>
    </citation>
    <scope>NUCLEOTIDE SEQUENCE [LARGE SCALE GENOMIC DNA]</scope>
    <source>
        <strain evidence="3">finn</strain>
    </source>
</reference>
<proteinExistence type="predicted"/>
<organism evidence="2 3">
    <name type="scientific">Piromyces finnis</name>
    <dbReference type="NCBI Taxonomy" id="1754191"/>
    <lineage>
        <taxon>Eukaryota</taxon>
        <taxon>Fungi</taxon>
        <taxon>Fungi incertae sedis</taxon>
        <taxon>Chytridiomycota</taxon>
        <taxon>Chytridiomycota incertae sedis</taxon>
        <taxon>Neocallimastigomycetes</taxon>
        <taxon>Neocallimastigales</taxon>
        <taxon>Neocallimastigaceae</taxon>
        <taxon>Piromyces</taxon>
    </lineage>
</organism>